<dbReference type="RefSeq" id="WP_307481322.1">
    <property type="nucleotide sequence ID" value="NZ_JAUTBF010000001.1"/>
</dbReference>
<keyword evidence="3" id="KW-1185">Reference proteome</keyword>
<dbReference type="EMBL" id="JAUTBF010000001">
    <property type="protein sequence ID" value="MDQ1122690.1"/>
    <property type="molecule type" value="Genomic_DNA"/>
</dbReference>
<reference evidence="2 3" key="1">
    <citation type="submission" date="2023-07" db="EMBL/GenBank/DDBJ databases">
        <title>Functional and genomic diversity of the sorghum phyllosphere microbiome.</title>
        <authorList>
            <person name="Shade A."/>
        </authorList>
    </citation>
    <scope>NUCLEOTIDE SEQUENCE [LARGE SCALE GENOMIC DNA]</scope>
    <source>
        <strain evidence="2 3">SORGH_AS_1207</strain>
    </source>
</reference>
<protein>
    <recommendedName>
        <fullName evidence="1">LysM domain-containing protein</fullName>
    </recommendedName>
</protein>
<accession>A0ABU0TSQ1</accession>
<evidence type="ECO:0000313" key="2">
    <source>
        <dbReference type="EMBL" id="MDQ1122690.1"/>
    </source>
</evidence>
<dbReference type="Gene3D" id="3.10.350.10">
    <property type="entry name" value="LysM domain"/>
    <property type="match status" value="1"/>
</dbReference>
<dbReference type="InterPro" id="IPR018392">
    <property type="entry name" value="LysM"/>
</dbReference>
<dbReference type="Proteomes" id="UP001226691">
    <property type="component" value="Unassembled WGS sequence"/>
</dbReference>
<dbReference type="PROSITE" id="PS51782">
    <property type="entry name" value="LYSM"/>
    <property type="match status" value="1"/>
</dbReference>
<comment type="caution">
    <text evidence="2">The sequence shown here is derived from an EMBL/GenBank/DDBJ whole genome shotgun (WGS) entry which is preliminary data.</text>
</comment>
<dbReference type="SMART" id="SM00257">
    <property type="entry name" value="LysM"/>
    <property type="match status" value="1"/>
</dbReference>
<proteinExistence type="predicted"/>
<organism evidence="2 3">
    <name type="scientific">Microbacterium trichothecenolyticum</name>
    <name type="common">Aureobacterium trichothecenolyticum</name>
    <dbReference type="NCBI Taxonomy" id="69370"/>
    <lineage>
        <taxon>Bacteria</taxon>
        <taxon>Bacillati</taxon>
        <taxon>Actinomycetota</taxon>
        <taxon>Actinomycetes</taxon>
        <taxon>Micrococcales</taxon>
        <taxon>Microbacteriaceae</taxon>
        <taxon>Microbacterium</taxon>
    </lineage>
</organism>
<feature type="domain" description="LysM" evidence="1">
    <location>
        <begin position="59"/>
        <end position="108"/>
    </location>
</feature>
<evidence type="ECO:0000313" key="3">
    <source>
        <dbReference type="Proteomes" id="UP001226691"/>
    </source>
</evidence>
<sequence length="116" mass="11498">MSSIALTAPTTRLRITARGRRVVAFLVALPLAVALGIAAVGGGAALASGDAGAPAGSFTEITVMSGETLWSIAEDIAPSADPRDVVAEITRLNALQGGAVSAGQRIAIPAEYAQAG</sequence>
<dbReference type="CDD" id="cd00118">
    <property type="entry name" value="LysM"/>
    <property type="match status" value="1"/>
</dbReference>
<dbReference type="Pfam" id="PF01476">
    <property type="entry name" value="LysM"/>
    <property type="match status" value="1"/>
</dbReference>
<name>A0ABU0TSQ1_MICTR</name>
<evidence type="ECO:0000259" key="1">
    <source>
        <dbReference type="PROSITE" id="PS51782"/>
    </source>
</evidence>
<dbReference type="InterPro" id="IPR036779">
    <property type="entry name" value="LysM_dom_sf"/>
</dbReference>
<gene>
    <name evidence="2" type="ORF">QE412_001263</name>
</gene>